<protein>
    <submittedName>
        <fullName evidence="1">TatD family hydrolase</fullName>
    </submittedName>
</protein>
<dbReference type="SUPFAM" id="SSF51556">
    <property type="entry name" value="Metallo-dependent hydrolases"/>
    <property type="match status" value="1"/>
</dbReference>
<dbReference type="PANTHER" id="PTHR46124">
    <property type="entry name" value="D-AMINOACYL-TRNA DEACYLASE"/>
    <property type="match status" value="1"/>
</dbReference>
<keyword evidence="2" id="KW-1185">Reference proteome</keyword>
<evidence type="ECO:0000313" key="2">
    <source>
        <dbReference type="Proteomes" id="UP001164187"/>
    </source>
</evidence>
<reference evidence="1" key="1">
    <citation type="submission" date="2022-12" db="EMBL/GenBank/DDBJ databases">
        <title>Peptostreptococcus.</title>
        <authorList>
            <person name="Lee S.H."/>
        </authorList>
    </citation>
    <scope>NUCLEOTIDE SEQUENCE</scope>
    <source>
        <strain evidence="1">CBA3647</strain>
    </source>
</reference>
<dbReference type="InterPro" id="IPR032466">
    <property type="entry name" value="Metal_Hydrolase"/>
</dbReference>
<dbReference type="InterPro" id="IPR001130">
    <property type="entry name" value="TatD-like"/>
</dbReference>
<name>A0ABY7JQF1_9FIRM</name>
<organism evidence="1 2">
    <name type="scientific">Peptostreptococcus equinus</name>
    <dbReference type="NCBI Taxonomy" id="3003601"/>
    <lineage>
        <taxon>Bacteria</taxon>
        <taxon>Bacillati</taxon>
        <taxon>Bacillota</taxon>
        <taxon>Clostridia</taxon>
        <taxon>Peptostreptococcales</taxon>
        <taxon>Peptostreptococcaceae</taxon>
        <taxon>Peptostreptococcus</taxon>
    </lineage>
</organism>
<dbReference type="Gene3D" id="3.20.20.140">
    <property type="entry name" value="Metal-dependent hydrolases"/>
    <property type="match status" value="1"/>
</dbReference>
<keyword evidence="1" id="KW-0378">Hydrolase</keyword>
<proteinExistence type="predicted"/>
<sequence>MKKIYDFHTHISKKALTCKCKCNDNEIVSYIDQGIVPIINIQNLEEFKYYKTAECIYDREVLNSNKENFNCNILIYRIEDSVEAIEKLAEEHGMSDAYFSVGVHPFHADQVKGSFANLSAFESLVKNADFVGEIGMDNCWSKADILVQKDVFEKCLILADKYNKKVILHTKNMEKEILDVIKKYELTYIVHWYDCEDYIQEYLDLGSYFTIGPAVFTNEKIVKLVEKCPIDKLLIETDGIDAIEWLKNEKIEVTDIRGILESVIEKISQIKKIDKDKVYDQINDNSVKLLKL</sequence>
<dbReference type="Proteomes" id="UP001164187">
    <property type="component" value="Chromosome"/>
</dbReference>
<dbReference type="PIRSF" id="PIRSF005902">
    <property type="entry name" value="DNase_TatD"/>
    <property type="match status" value="1"/>
</dbReference>
<dbReference type="Pfam" id="PF01026">
    <property type="entry name" value="TatD_DNase"/>
    <property type="match status" value="1"/>
</dbReference>
<dbReference type="RefSeq" id="WP_269310929.1">
    <property type="nucleotide sequence ID" value="NZ_CP114052.1"/>
</dbReference>
<accession>A0ABY7JQF1</accession>
<dbReference type="EMBL" id="CP114052">
    <property type="protein sequence ID" value="WAW14268.1"/>
    <property type="molecule type" value="Genomic_DNA"/>
</dbReference>
<gene>
    <name evidence="1" type="ORF">O0R46_06550</name>
</gene>
<evidence type="ECO:0000313" key="1">
    <source>
        <dbReference type="EMBL" id="WAW14268.1"/>
    </source>
</evidence>
<dbReference type="PANTHER" id="PTHR46124:SF2">
    <property type="entry name" value="D-AMINOACYL-TRNA DEACYLASE"/>
    <property type="match status" value="1"/>
</dbReference>
<dbReference type="GO" id="GO:0016787">
    <property type="term" value="F:hydrolase activity"/>
    <property type="evidence" value="ECO:0007669"/>
    <property type="project" value="UniProtKB-KW"/>
</dbReference>